<dbReference type="PANTHER" id="PTHR30204:SF94">
    <property type="entry name" value="HEAVY METAL-DEPENDENT TRANSCRIPTIONAL REGULATOR HI_0293-RELATED"/>
    <property type="match status" value="1"/>
</dbReference>
<evidence type="ECO:0000256" key="1">
    <source>
        <dbReference type="ARBA" id="ARBA00017146"/>
    </source>
</evidence>
<dbReference type="InterPro" id="IPR009061">
    <property type="entry name" value="DNA-bd_dom_put_sf"/>
</dbReference>
<dbReference type="SMART" id="SM00422">
    <property type="entry name" value="HTH_MERR"/>
    <property type="match status" value="1"/>
</dbReference>
<dbReference type="InterPro" id="IPR011794">
    <property type="entry name" value="MerR"/>
</dbReference>
<dbReference type="GO" id="GO:0003677">
    <property type="term" value="F:DNA binding"/>
    <property type="evidence" value="ECO:0007669"/>
    <property type="project" value="UniProtKB-KW"/>
</dbReference>
<evidence type="ECO:0000256" key="4">
    <source>
        <dbReference type="ARBA" id="ARBA00023015"/>
    </source>
</evidence>
<dbReference type="Proteomes" id="UP001259982">
    <property type="component" value="Unassembled WGS sequence"/>
</dbReference>
<keyword evidence="2" id="KW-0475">Mercuric resistance</keyword>
<proteinExistence type="predicted"/>
<keyword evidence="8" id="KW-0175">Coiled coil</keyword>
<gene>
    <name evidence="10" type="ORF">RM531_03195</name>
</gene>
<evidence type="ECO:0000313" key="11">
    <source>
        <dbReference type="Proteomes" id="UP001259982"/>
    </source>
</evidence>
<dbReference type="EMBL" id="JAVRHY010000002">
    <property type="protein sequence ID" value="MDT0617466.1"/>
    <property type="molecule type" value="Genomic_DNA"/>
</dbReference>
<comment type="caution">
    <text evidence="10">The sequence shown here is derived from an EMBL/GenBank/DDBJ whole genome shotgun (WGS) entry which is preliminary data.</text>
</comment>
<keyword evidence="11" id="KW-1185">Reference proteome</keyword>
<dbReference type="InterPro" id="IPR000551">
    <property type="entry name" value="MerR-type_HTH_dom"/>
</dbReference>
<evidence type="ECO:0000256" key="3">
    <source>
        <dbReference type="ARBA" id="ARBA00022914"/>
    </source>
</evidence>
<dbReference type="PRINTS" id="PR00040">
    <property type="entry name" value="HTHMERR"/>
</dbReference>
<keyword evidence="5 10" id="KW-0238">DNA-binding</keyword>
<comment type="function">
    <text evidence="7">Mediates the mercuric-dependent induction of mercury resistance operon. In the absence of mercury MerR represses transcription by binding tightly to the mer operator region; when mercury is present the dimeric complex binds a single ion and becomes a potent transcriptional activator, while remaining bound to the mer site.</text>
</comment>
<keyword evidence="3" id="KW-0476">Mercury</keyword>
<dbReference type="Pfam" id="PF09278">
    <property type="entry name" value="MerR-DNA-bind"/>
    <property type="match status" value="1"/>
</dbReference>
<dbReference type="InterPro" id="IPR047057">
    <property type="entry name" value="MerR_fam"/>
</dbReference>
<reference evidence="10 11" key="1">
    <citation type="submission" date="2023-09" db="EMBL/GenBank/DDBJ databases">
        <authorList>
            <person name="Rey-Velasco X."/>
        </authorList>
    </citation>
    <scope>NUCLEOTIDE SEQUENCE [LARGE SCALE GENOMIC DNA]</scope>
    <source>
        <strain evidence="10 11">P385</strain>
    </source>
</reference>
<evidence type="ECO:0000256" key="6">
    <source>
        <dbReference type="ARBA" id="ARBA00023163"/>
    </source>
</evidence>
<evidence type="ECO:0000256" key="8">
    <source>
        <dbReference type="SAM" id="Coils"/>
    </source>
</evidence>
<organism evidence="10 11">
    <name type="scientific">Spectribacter acetivorans</name>
    <dbReference type="NCBI Taxonomy" id="3075603"/>
    <lineage>
        <taxon>Bacteria</taxon>
        <taxon>Pseudomonadati</taxon>
        <taxon>Pseudomonadota</taxon>
        <taxon>Gammaproteobacteria</taxon>
        <taxon>Salinisphaerales</taxon>
        <taxon>Salinisphaeraceae</taxon>
        <taxon>Spectribacter</taxon>
    </lineage>
</organism>
<feature type="coiled-coil region" evidence="8">
    <location>
        <begin position="81"/>
        <end position="111"/>
    </location>
</feature>
<dbReference type="Pfam" id="PF00376">
    <property type="entry name" value="MerR"/>
    <property type="match status" value="1"/>
</dbReference>
<dbReference type="RefSeq" id="WP_311657249.1">
    <property type="nucleotide sequence ID" value="NZ_JAVRHY010000002.1"/>
</dbReference>
<sequence>MSLSIGQLAKSTDTGVETIRFYERRGLMPDPPRAPSGYRRYPTDAVGRLQFIRRAKRLGFTLDEIGTLLRLQDGGDRSEVKAIAQAKLAQIEARIDDLRRMRKTLAELEKQCSGHGPVPGCPIIEALSDGSEA</sequence>
<name>A0ABU3B4T6_9GAMM</name>
<dbReference type="PROSITE" id="PS50937">
    <property type="entry name" value="HTH_MERR_2"/>
    <property type="match status" value="1"/>
</dbReference>
<keyword evidence="6" id="KW-0804">Transcription</keyword>
<protein>
    <recommendedName>
        <fullName evidence="1">Mercuric resistance operon regulatory protein</fullName>
    </recommendedName>
</protein>
<dbReference type="PANTHER" id="PTHR30204">
    <property type="entry name" value="REDOX-CYCLING DRUG-SENSING TRANSCRIPTIONAL ACTIVATOR SOXR"/>
    <property type="match status" value="1"/>
</dbReference>
<feature type="domain" description="HTH merR-type" evidence="9">
    <location>
        <begin position="1"/>
        <end position="71"/>
    </location>
</feature>
<evidence type="ECO:0000256" key="7">
    <source>
        <dbReference type="ARBA" id="ARBA00024874"/>
    </source>
</evidence>
<keyword evidence="4" id="KW-0805">Transcription regulation</keyword>
<evidence type="ECO:0000256" key="5">
    <source>
        <dbReference type="ARBA" id="ARBA00023125"/>
    </source>
</evidence>
<evidence type="ECO:0000256" key="2">
    <source>
        <dbReference type="ARBA" id="ARBA00022466"/>
    </source>
</evidence>
<evidence type="ECO:0000313" key="10">
    <source>
        <dbReference type="EMBL" id="MDT0617466.1"/>
    </source>
</evidence>
<accession>A0ABU3B4T6</accession>
<dbReference type="Gene3D" id="1.10.1660.10">
    <property type="match status" value="1"/>
</dbReference>
<dbReference type="CDD" id="cd04783">
    <property type="entry name" value="HTH_MerR1"/>
    <property type="match status" value="1"/>
</dbReference>
<evidence type="ECO:0000259" key="9">
    <source>
        <dbReference type="PROSITE" id="PS50937"/>
    </source>
</evidence>
<dbReference type="SUPFAM" id="SSF46955">
    <property type="entry name" value="Putative DNA-binding domain"/>
    <property type="match status" value="1"/>
</dbReference>
<dbReference type="InterPro" id="IPR015358">
    <property type="entry name" value="Tscrpt_reg_MerR_DNA-bd"/>
</dbReference>